<keyword evidence="1" id="KW-0862">Zinc</keyword>
<feature type="domain" description="C2H2-type" evidence="3">
    <location>
        <begin position="254"/>
        <end position="281"/>
    </location>
</feature>
<keyword evidence="1" id="KW-0863">Zinc-finger</keyword>
<dbReference type="GO" id="GO:0008270">
    <property type="term" value="F:zinc ion binding"/>
    <property type="evidence" value="ECO:0007669"/>
    <property type="project" value="UniProtKB-KW"/>
</dbReference>
<dbReference type="InterPro" id="IPR036236">
    <property type="entry name" value="Znf_C2H2_sf"/>
</dbReference>
<organism evidence="4">
    <name type="scientific">Schistocephalus solidus</name>
    <name type="common">Tapeworm</name>
    <dbReference type="NCBI Taxonomy" id="70667"/>
    <lineage>
        <taxon>Eukaryota</taxon>
        <taxon>Metazoa</taxon>
        <taxon>Spiralia</taxon>
        <taxon>Lophotrochozoa</taxon>
        <taxon>Platyhelminthes</taxon>
        <taxon>Cestoda</taxon>
        <taxon>Eucestoda</taxon>
        <taxon>Diphyllobothriidea</taxon>
        <taxon>Diphyllobothriidae</taxon>
        <taxon>Schistocephalus</taxon>
    </lineage>
</organism>
<proteinExistence type="predicted"/>
<feature type="compositionally biased region" description="Polar residues" evidence="2">
    <location>
        <begin position="50"/>
        <end position="61"/>
    </location>
</feature>
<evidence type="ECO:0000259" key="3">
    <source>
        <dbReference type="PROSITE" id="PS50157"/>
    </source>
</evidence>
<feature type="compositionally biased region" description="Polar residues" evidence="2">
    <location>
        <begin position="703"/>
        <end position="716"/>
    </location>
</feature>
<feature type="region of interest" description="Disordered" evidence="2">
    <location>
        <begin position="593"/>
        <end position="640"/>
    </location>
</feature>
<evidence type="ECO:0000313" key="4">
    <source>
        <dbReference type="EMBL" id="JAP54141.1"/>
    </source>
</evidence>
<dbReference type="AlphaFoldDB" id="A0A0X3PQB2"/>
<feature type="compositionally biased region" description="Polar residues" evidence="2">
    <location>
        <begin position="603"/>
        <end position="623"/>
    </location>
</feature>
<feature type="region of interest" description="Disordered" evidence="2">
    <location>
        <begin position="852"/>
        <end position="880"/>
    </location>
</feature>
<feature type="non-terminal residue" evidence="4">
    <location>
        <position position="1093"/>
    </location>
</feature>
<protein>
    <recommendedName>
        <fullName evidence="3">C2H2-type domain-containing protein</fullName>
    </recommendedName>
</protein>
<reference evidence="4" key="1">
    <citation type="submission" date="2016-01" db="EMBL/GenBank/DDBJ databases">
        <title>Reference transcriptome for the parasite Schistocephalus solidus: insights into the molecular evolution of parasitism.</title>
        <authorList>
            <person name="Hebert F.O."/>
            <person name="Grambauer S."/>
            <person name="Barber I."/>
            <person name="Landry C.R."/>
            <person name="Aubin-Horth N."/>
        </authorList>
    </citation>
    <scope>NUCLEOTIDE SEQUENCE</scope>
</reference>
<gene>
    <name evidence="4" type="ORF">TR149158</name>
</gene>
<feature type="compositionally biased region" description="Basic and acidic residues" evidence="2">
    <location>
        <begin position="11"/>
        <end position="20"/>
    </location>
</feature>
<dbReference type="EMBL" id="GEEE01009084">
    <property type="protein sequence ID" value="JAP54141.1"/>
    <property type="molecule type" value="Transcribed_RNA"/>
</dbReference>
<feature type="region of interest" description="Disordered" evidence="2">
    <location>
        <begin position="1"/>
        <end position="71"/>
    </location>
</feature>
<feature type="compositionally biased region" description="Polar residues" evidence="2">
    <location>
        <begin position="467"/>
        <end position="484"/>
    </location>
</feature>
<feature type="region of interest" description="Disordered" evidence="2">
    <location>
        <begin position="735"/>
        <end position="759"/>
    </location>
</feature>
<keyword evidence="1" id="KW-0479">Metal-binding</keyword>
<feature type="region of interest" description="Disordered" evidence="2">
    <location>
        <begin position="676"/>
        <end position="722"/>
    </location>
</feature>
<evidence type="ECO:0000256" key="2">
    <source>
        <dbReference type="SAM" id="MobiDB-lite"/>
    </source>
</evidence>
<dbReference type="InterPro" id="IPR013087">
    <property type="entry name" value="Znf_C2H2_type"/>
</dbReference>
<feature type="compositionally biased region" description="Polar residues" evidence="2">
    <location>
        <begin position="235"/>
        <end position="245"/>
    </location>
</feature>
<feature type="region of interest" description="Disordered" evidence="2">
    <location>
        <begin position="229"/>
        <end position="251"/>
    </location>
</feature>
<dbReference type="SUPFAM" id="SSF57667">
    <property type="entry name" value="beta-beta-alpha zinc fingers"/>
    <property type="match status" value="2"/>
</dbReference>
<accession>A0A0X3PQB2</accession>
<name>A0A0X3PQB2_SCHSO</name>
<dbReference type="SMART" id="SM00355">
    <property type="entry name" value="ZnF_C2H2"/>
    <property type="match status" value="3"/>
</dbReference>
<feature type="compositionally biased region" description="Polar residues" evidence="2">
    <location>
        <begin position="735"/>
        <end position="749"/>
    </location>
</feature>
<feature type="region of interest" description="Disordered" evidence="2">
    <location>
        <begin position="466"/>
        <end position="497"/>
    </location>
</feature>
<feature type="compositionally biased region" description="Polar residues" evidence="2">
    <location>
        <begin position="21"/>
        <end position="41"/>
    </location>
</feature>
<sequence length="1093" mass="115037">MAGISCMAKLENLETDRTTLDSHSSNAPDMTTREQASASCSHTDKEGSQVEETSGSNSSTPPFHPSAKCEATAATVSGLAPLATTRSGSSGSRMSLPPDLQLSTTRAEKAEKTAVLAACDIPTGHSWGPFRVISQCVRRRSPSPQTDVPAKQITIQTSSGGECSIRLQEEDSWISFTCEATESTAEVEVPNIDIFFEPSCEMLTLVALSNITRGSLLHGRVRILPPGAARPQSPDLLQTVSQPQISPGAPKRDKKCVYCGISFSSLDTLTAHMSSYCSRRPQLIGQQQPSIDSMAVPSNNTGIQLAKSGSDSSETCDQVVPTNAHPAFVWTDSISRQAPGKRTFTSSSGCGVASASQSSSLGFCFQRSPRQCESPPSKLGLPHSIAVSSDFSSIPLTSASATPVKSVLPSPLNAQFSGSVIPAGLFADVDITASGLATLAALASLGSRLQASSAYASSLPPAALGHQLQSTQHSPINASAQNSWPRRERSERTSPRLDTQRTVFCRGCQRFYSASIYQSHVGISRQLNELTAPGQSRQESGGGGSIIPIAELAESAKCLGLVLTAPLITDAGFIYVPVHAACGRQNLESDLEPRMNGGANMAGSGTTQRPFQSAEASGTSSYQKLIGPYPMPPRQPPEQHTVATPLDLRIAQQEQQLKQSGPSEDEGGMVAPASTEEGIRRAGDSSAAAASLRNSANEHQRTAQENQTSEGKNGSETPPAPLNVLLGLLSTILSGQRTSKQDSTVSTPVSMPLPPSASSPGFTPDMLSILMSSLMSYILPGALGNAAPWFPHARLLASQQHSQAQQQLPPPPPVGGYSMEALEAALLQATNQVPISPVSMFQGGLLPCVPAAETTLSGPPHTTSEERSNQDVPPTQPPRPYLCTNCHTRFQAYSTFKAHQQYYCQGRRKVAENCSSAGSSGGTLQTSPTTGMVGNIKTCDGSHSPGGSATKRRRLCPSMCPKADDRPASGDGITLSGGLKVTAASPISVAESESPPHSIRINNASNGGVNLVNGDWELCGTSELRCRLCGYVGQTPRGMKMHNRLHECSVSATTHQIAKQHQQQSDKAPSPGTKAASILGLLLVLFRDLMGRG</sequence>
<dbReference type="PROSITE" id="PS50157">
    <property type="entry name" value="ZINC_FINGER_C2H2_2"/>
    <property type="match status" value="1"/>
</dbReference>
<feature type="compositionally biased region" description="Basic and acidic residues" evidence="2">
    <location>
        <begin position="485"/>
        <end position="497"/>
    </location>
</feature>
<evidence type="ECO:0000256" key="1">
    <source>
        <dbReference type="PROSITE-ProRule" id="PRU00042"/>
    </source>
</evidence>